<dbReference type="RefSeq" id="WP_013047182.1">
    <property type="nucleotide sequence ID" value="NC_014010.1"/>
</dbReference>
<evidence type="ECO:0000256" key="2">
    <source>
        <dbReference type="SAM" id="Phobius"/>
    </source>
</evidence>
<protein>
    <submittedName>
        <fullName evidence="3">Uncharacterized protein</fullName>
    </submittedName>
</protein>
<feature type="coiled-coil region" evidence="1">
    <location>
        <begin position="78"/>
        <end position="109"/>
    </location>
</feature>
<organism evidence="3 4">
    <name type="scientific">Puniceispirillum marinum (strain IMCC1322)</name>
    <dbReference type="NCBI Taxonomy" id="488538"/>
    <lineage>
        <taxon>Bacteria</taxon>
        <taxon>Pseudomonadati</taxon>
        <taxon>Pseudomonadota</taxon>
        <taxon>Alphaproteobacteria</taxon>
        <taxon>Candidatus Puniceispirillales</taxon>
        <taxon>Candidatus Puniceispirillaceae</taxon>
        <taxon>Candidatus Puniceispirillum</taxon>
    </lineage>
</organism>
<keyword evidence="2" id="KW-1133">Transmembrane helix</keyword>
<keyword evidence="2" id="KW-0472">Membrane</keyword>
<evidence type="ECO:0000313" key="3">
    <source>
        <dbReference type="EMBL" id="ADE40555.1"/>
    </source>
</evidence>
<keyword evidence="1" id="KW-0175">Coiled coil</keyword>
<name>D5BPQ3_PUNMI</name>
<evidence type="ECO:0000313" key="4">
    <source>
        <dbReference type="Proteomes" id="UP000007460"/>
    </source>
</evidence>
<proteinExistence type="predicted"/>
<accession>D5BPQ3</accession>
<dbReference type="AlphaFoldDB" id="D5BPQ3"/>
<dbReference type="EMBL" id="CP001751">
    <property type="protein sequence ID" value="ADE40555.1"/>
    <property type="molecule type" value="Genomic_DNA"/>
</dbReference>
<evidence type="ECO:0000256" key="1">
    <source>
        <dbReference type="SAM" id="Coils"/>
    </source>
</evidence>
<dbReference type="KEGG" id="apb:SAR116_2312"/>
<sequence length="277" mass="31856">MAEERKNWIVKVIDWGFKEIWPLLLVYPFVQIVFQGISIYLIGWPTWFEAGLNTLAQPLKISEIVNGILTLILVILGLSVAARRLLQANQQLKQQNKQINIQLESMKQQRFHDAVGRLSRDEEYTKLGALTAIRETCTEKDSPFFKEARQILREFLKINTNQIISPESNRYLTSSHNPISAVGNLAFNTLIDIIYTQQYQIEMIDGREQIQNFALINLRVDRGATLKSIKFSNCDMRNSIFCESTLDDVVFMPGHITPTYPQNSPAPDLSFANFYCY</sequence>
<reference evidence="3 4" key="1">
    <citation type="journal article" date="2010" name="J. Bacteriol.">
        <title>Complete genome sequence of "Candidatus Puniceispirillum marinum" IMCC1322, a representative of the SAR116 clade in the Alphaproteobacteria.</title>
        <authorList>
            <person name="Oh H.M."/>
            <person name="Kwon K.K."/>
            <person name="Kang I."/>
            <person name="Kang S.G."/>
            <person name="Lee J.H."/>
            <person name="Kim S.J."/>
            <person name="Cho J.C."/>
        </authorList>
    </citation>
    <scope>NUCLEOTIDE SEQUENCE [LARGE SCALE GENOMIC DNA]</scope>
    <source>
        <strain evidence="3 4">IMCC1322</strain>
    </source>
</reference>
<gene>
    <name evidence="3" type="ordered locus">SAR116_2312</name>
</gene>
<dbReference type="Proteomes" id="UP000007460">
    <property type="component" value="Chromosome"/>
</dbReference>
<dbReference type="HOGENOM" id="CLU_1004249_0_0_5"/>
<feature type="transmembrane region" description="Helical" evidence="2">
    <location>
        <begin position="64"/>
        <end position="86"/>
    </location>
</feature>
<keyword evidence="2" id="KW-0812">Transmembrane</keyword>
<keyword evidence="4" id="KW-1185">Reference proteome</keyword>
<feature type="transmembrane region" description="Helical" evidence="2">
    <location>
        <begin position="20"/>
        <end position="44"/>
    </location>
</feature>